<dbReference type="Proteomes" id="UP000192223">
    <property type="component" value="Unplaced"/>
</dbReference>
<protein>
    <recommendedName>
        <fullName evidence="3">RecQ-mediated genome instability protein 1</fullName>
    </recommendedName>
</protein>
<feature type="coiled-coil region" evidence="7">
    <location>
        <begin position="289"/>
        <end position="316"/>
    </location>
</feature>
<dbReference type="Pfam" id="PF21000">
    <property type="entry name" value="RMI1_N_N"/>
    <property type="match status" value="1"/>
</dbReference>
<comment type="subcellular location">
    <subcellularLocation>
        <location evidence="1">Nucleus</location>
    </subcellularLocation>
</comment>
<feature type="domain" description="RecQ-mediated genome instability protein 1 C-terminal OB-fold" evidence="9">
    <location>
        <begin position="386"/>
        <end position="501"/>
    </location>
</feature>
<evidence type="ECO:0000256" key="4">
    <source>
        <dbReference type="ARBA" id="ARBA00022705"/>
    </source>
</evidence>
<proteinExistence type="inferred from homology"/>
<dbReference type="InterPro" id="IPR049363">
    <property type="entry name" value="RMI1_N"/>
</dbReference>
<sequence>MDNEVTNVKNFFSSNGLHLSDEWLESCLEWCHEQHQDVTFKIEDLHKQVYEQWLLLDLRDVKVPVLPPNLAQQIKTTLPETYYLQMMYVIDISKPKYSQLQKIRNKSAFRISDIEKEENNSNRVLQLTLTDGVQEIQAIELRPISSLHLNLTPGVKLQIVGPVIVRRGQILLEEKNIVVLDGEVEELEIQNAAENVMARALRLPENPNPIEIKDNIENISVSTQNLSTYSGVEDKSNQLQTNRVNNVTINTNAVQNRQNSLNNVNLNKNVQRLQQSKTCSNSSNNYSLTNEEEQQLAEEVEMLLNAENAIEDETQNFSEFTSRNINSSVGNTKETNEKFNQSKKTGFEFEDDDDDLFENMDIDAHLDFIDSQQLQLKQQMPIKKITSINELQFKKNNASKFTIKAKFKSVLEKLTITEGKWLLKLSVSDDTGDLAIWVHNDFMTKLGGLSAVEMENLVKSNTGENTNKINRVLADLKEKISTLNGDMIIEYEENEAVPFLTDSS</sequence>
<dbReference type="Pfam" id="PF16099">
    <property type="entry name" value="RMI1_C"/>
    <property type="match status" value="1"/>
</dbReference>
<dbReference type="RefSeq" id="XP_018333999.1">
    <property type="nucleotide sequence ID" value="XM_018478497.1"/>
</dbReference>
<dbReference type="Pfam" id="PF08585">
    <property type="entry name" value="RMI1_N_C"/>
    <property type="match status" value="1"/>
</dbReference>
<keyword evidence="5" id="KW-0539">Nucleus</keyword>
<keyword evidence="4" id="KW-0235">DNA replication</keyword>
<dbReference type="GO" id="GO:0000712">
    <property type="term" value="P:resolution of meiotic recombination intermediates"/>
    <property type="evidence" value="ECO:0007669"/>
    <property type="project" value="TreeGrafter"/>
</dbReference>
<reference evidence="12" key="1">
    <citation type="submission" date="2025-08" db="UniProtKB">
        <authorList>
            <consortium name="RefSeq"/>
        </authorList>
    </citation>
    <scope>IDENTIFICATION</scope>
    <source>
        <tissue evidence="12">Entire body</tissue>
    </source>
</reference>
<evidence type="ECO:0000256" key="7">
    <source>
        <dbReference type="SAM" id="Coils"/>
    </source>
</evidence>
<keyword evidence="11" id="KW-1185">Reference proteome</keyword>
<name>A0A1W4XDB9_AGRPL</name>
<evidence type="ECO:0000256" key="1">
    <source>
        <dbReference type="ARBA" id="ARBA00004123"/>
    </source>
</evidence>
<dbReference type="InParanoid" id="A0A1W4XDB9"/>
<dbReference type="InterPro" id="IPR044881">
    <property type="entry name" value="RMI1_N_N_sf"/>
</dbReference>
<dbReference type="GO" id="GO:0000724">
    <property type="term" value="P:double-strand break repair via homologous recombination"/>
    <property type="evidence" value="ECO:0007669"/>
    <property type="project" value="TreeGrafter"/>
</dbReference>
<evidence type="ECO:0000256" key="3">
    <source>
        <dbReference type="ARBA" id="ARBA00018987"/>
    </source>
</evidence>
<dbReference type="InterPro" id="IPR013894">
    <property type="entry name" value="RMI1_OB"/>
</dbReference>
<evidence type="ECO:0000313" key="11">
    <source>
        <dbReference type="Proteomes" id="UP000192223"/>
    </source>
</evidence>
<comment type="similarity">
    <text evidence="2">Belongs to the RMI1 family.</text>
</comment>
<dbReference type="GO" id="GO:0031422">
    <property type="term" value="C:RecQ family helicase-topoisomerase III complex"/>
    <property type="evidence" value="ECO:0007669"/>
    <property type="project" value="TreeGrafter"/>
</dbReference>
<dbReference type="SMART" id="SM01161">
    <property type="entry name" value="DUF1767"/>
    <property type="match status" value="1"/>
</dbReference>
<dbReference type="Gene3D" id="1.10.8.1020">
    <property type="entry name" value="RecQ-mediated genome instability protein 1, N-terminal domain"/>
    <property type="match status" value="1"/>
</dbReference>
<evidence type="ECO:0000259" key="10">
    <source>
        <dbReference type="Pfam" id="PF21000"/>
    </source>
</evidence>
<feature type="domain" description="RecQ mediated genome instability protein 1 OB-fold" evidence="8">
    <location>
        <begin position="66"/>
        <end position="194"/>
    </location>
</feature>
<dbReference type="AlphaFoldDB" id="A0A1W4XDB9"/>
<dbReference type="InterPro" id="IPR032199">
    <property type="entry name" value="RMI1_C"/>
</dbReference>
<dbReference type="STRING" id="224129.A0A1W4XDB9"/>
<dbReference type="Gene3D" id="2.40.50.770">
    <property type="entry name" value="RecQ-mediated genome instability protein Rmi1, C-terminal domain"/>
    <property type="match status" value="1"/>
</dbReference>
<evidence type="ECO:0000259" key="8">
    <source>
        <dbReference type="Pfam" id="PF08585"/>
    </source>
</evidence>
<organism evidence="11 12">
    <name type="scientific">Agrilus planipennis</name>
    <name type="common">Emerald ash borer</name>
    <name type="synonym">Agrilus marcopoli</name>
    <dbReference type="NCBI Taxonomy" id="224129"/>
    <lineage>
        <taxon>Eukaryota</taxon>
        <taxon>Metazoa</taxon>
        <taxon>Ecdysozoa</taxon>
        <taxon>Arthropoda</taxon>
        <taxon>Hexapoda</taxon>
        <taxon>Insecta</taxon>
        <taxon>Pterygota</taxon>
        <taxon>Neoptera</taxon>
        <taxon>Endopterygota</taxon>
        <taxon>Coleoptera</taxon>
        <taxon>Polyphaga</taxon>
        <taxon>Elateriformia</taxon>
        <taxon>Buprestoidea</taxon>
        <taxon>Buprestidae</taxon>
        <taxon>Agrilinae</taxon>
        <taxon>Agrilus</taxon>
    </lineage>
</organism>
<keyword evidence="7" id="KW-0175">Coiled coil</keyword>
<gene>
    <name evidence="12" type="primary">LOC108743076</name>
</gene>
<dbReference type="GeneID" id="108743076"/>
<evidence type="ECO:0000256" key="5">
    <source>
        <dbReference type="ARBA" id="ARBA00023242"/>
    </source>
</evidence>
<dbReference type="GO" id="GO:0016604">
    <property type="term" value="C:nuclear body"/>
    <property type="evidence" value="ECO:0007669"/>
    <property type="project" value="TreeGrafter"/>
</dbReference>
<dbReference type="GO" id="GO:0006260">
    <property type="term" value="P:DNA replication"/>
    <property type="evidence" value="ECO:0007669"/>
    <property type="project" value="UniProtKB-KW"/>
</dbReference>
<dbReference type="PANTHER" id="PTHR14790">
    <property type="entry name" value="RECQ-MEDIATED GENOME INSTABILITY PROTEIN 1 RMI1"/>
    <property type="match status" value="1"/>
</dbReference>
<comment type="function">
    <text evidence="6">Essential component of the RMI complex, a complex that plays an important role in the processing of homologous recombination intermediates to limit DNA crossover formation in cells. Promotes TOP3A binding to double Holliday junctions (DHJ) and hence stimulates TOP3A-mediated dissolution. Required for BLM phosphorylation during mitosis. Within the BLM complex, required for BLM and TOP3A stability.</text>
</comment>
<evidence type="ECO:0000256" key="2">
    <source>
        <dbReference type="ARBA" id="ARBA00006395"/>
    </source>
</evidence>
<dbReference type="InterPro" id="IPR042470">
    <property type="entry name" value="RMI1_N_C_sf"/>
</dbReference>
<dbReference type="KEGG" id="apln:108743076"/>
<evidence type="ECO:0000313" key="12">
    <source>
        <dbReference type="RefSeq" id="XP_018333999.1"/>
    </source>
</evidence>
<evidence type="ECO:0000259" key="9">
    <source>
        <dbReference type="Pfam" id="PF16099"/>
    </source>
</evidence>
<accession>A0A1W4XDB9</accession>
<dbReference type="OrthoDB" id="341511at2759"/>
<feature type="domain" description="RMI1 N-terminal" evidence="10">
    <location>
        <begin position="12"/>
        <end position="61"/>
    </location>
</feature>
<dbReference type="PANTHER" id="PTHR14790:SF15">
    <property type="entry name" value="RECQ-MEDIATED GENOME INSTABILITY PROTEIN 1"/>
    <property type="match status" value="1"/>
</dbReference>
<dbReference type="GO" id="GO:0000166">
    <property type="term" value="F:nucleotide binding"/>
    <property type="evidence" value="ECO:0007669"/>
    <property type="project" value="InterPro"/>
</dbReference>
<evidence type="ECO:0000256" key="6">
    <source>
        <dbReference type="ARBA" id="ARBA00024977"/>
    </source>
</evidence>